<name>A0A7K0HFP9_PARDI</name>
<evidence type="ECO:0000313" key="2">
    <source>
        <dbReference type="Proteomes" id="UP000441358"/>
    </source>
</evidence>
<dbReference type="RefSeq" id="WP_154396388.1">
    <property type="nucleotide sequence ID" value="NZ_CP103128.1"/>
</dbReference>
<protein>
    <submittedName>
        <fullName evidence="1">Uncharacterized protein</fullName>
    </submittedName>
</protein>
<sequence length="190" mass="22383">MFNENLATLKSPDRQAKCMRIQFEIKEKLPDIISEILHSDKWLTLVRDENHGLRRVTIKDPYFDSEASVDIWEHEIHVTTAWSNYTYRIYQKGNSVWCEYIGAYRGLLEQNLLPTMTPKENILDSEVLNSSLFGDRKETLRNYSVENLKLKNFRRDNFTAEYQLASLQDHPKIVYDEFIKEGVPIPPPED</sequence>
<dbReference type="AlphaFoldDB" id="A0A7K0HFP9"/>
<dbReference type="Proteomes" id="UP000441358">
    <property type="component" value="Unassembled WGS sequence"/>
</dbReference>
<reference evidence="1 2" key="1">
    <citation type="journal article" date="2019" name="Nat. Med.">
        <title>A library of human gut bacterial isolates paired with longitudinal multiomics data enables mechanistic microbiome research.</title>
        <authorList>
            <person name="Poyet M."/>
            <person name="Groussin M."/>
            <person name="Gibbons S.M."/>
            <person name="Avila-Pacheco J."/>
            <person name="Jiang X."/>
            <person name="Kearney S.M."/>
            <person name="Perrotta A.R."/>
            <person name="Berdy B."/>
            <person name="Zhao S."/>
            <person name="Lieberman T.D."/>
            <person name="Swanson P.K."/>
            <person name="Smith M."/>
            <person name="Roesemann S."/>
            <person name="Alexander J.E."/>
            <person name="Rich S.A."/>
            <person name="Livny J."/>
            <person name="Vlamakis H."/>
            <person name="Clish C."/>
            <person name="Bullock K."/>
            <person name="Deik A."/>
            <person name="Scott J."/>
            <person name="Pierce K.A."/>
            <person name="Xavier R.J."/>
            <person name="Alm E.J."/>
        </authorList>
    </citation>
    <scope>NUCLEOTIDE SEQUENCE [LARGE SCALE GENOMIC DNA]</scope>
    <source>
        <strain evidence="1 2">BIOML-A32</strain>
    </source>
</reference>
<dbReference type="EMBL" id="WKMC01000001">
    <property type="protein sequence ID" value="MRZ49098.1"/>
    <property type="molecule type" value="Genomic_DNA"/>
</dbReference>
<evidence type="ECO:0000313" key="1">
    <source>
        <dbReference type="EMBL" id="MRZ49098.1"/>
    </source>
</evidence>
<proteinExistence type="predicted"/>
<accession>A0A7K0HFP9</accession>
<comment type="caution">
    <text evidence="1">The sequence shown here is derived from an EMBL/GenBank/DDBJ whole genome shotgun (WGS) entry which is preliminary data.</text>
</comment>
<gene>
    <name evidence="1" type="ORF">GKD66_02340</name>
</gene>
<organism evidence="1 2">
    <name type="scientific">Parabacteroides distasonis</name>
    <dbReference type="NCBI Taxonomy" id="823"/>
    <lineage>
        <taxon>Bacteria</taxon>
        <taxon>Pseudomonadati</taxon>
        <taxon>Bacteroidota</taxon>
        <taxon>Bacteroidia</taxon>
        <taxon>Bacteroidales</taxon>
        <taxon>Tannerellaceae</taxon>
        <taxon>Parabacteroides</taxon>
    </lineage>
</organism>